<protein>
    <submittedName>
        <fullName evidence="13">AIF_C domain-containing protein</fullName>
    </submittedName>
</protein>
<dbReference type="PANTHER" id="PTHR43557">
    <property type="entry name" value="APOPTOSIS-INDUCING FACTOR 1"/>
    <property type="match status" value="1"/>
</dbReference>
<evidence type="ECO:0000256" key="7">
    <source>
        <dbReference type="ARBA" id="ARBA00023002"/>
    </source>
</evidence>
<comment type="cofactor">
    <cofactor evidence="1">
        <name>FAD</name>
        <dbReference type="ChEBI" id="CHEBI:57692"/>
    </cofactor>
</comment>
<evidence type="ECO:0000256" key="9">
    <source>
        <dbReference type="ARBA" id="ARBA00023128"/>
    </source>
</evidence>
<dbReference type="SUPFAM" id="SSF51905">
    <property type="entry name" value="FAD/NAD(P)-binding domain"/>
    <property type="match status" value="1"/>
</dbReference>
<dbReference type="InterPro" id="IPR050446">
    <property type="entry name" value="FAD-oxidoreductase/Apoptosis"/>
</dbReference>
<dbReference type="GO" id="GO:0005739">
    <property type="term" value="C:mitochondrion"/>
    <property type="evidence" value="ECO:0007669"/>
    <property type="project" value="UniProtKB-SubCell"/>
</dbReference>
<sequence length="186" mass="20841">MISVFSWLTSLGKIDNRLGGVLTDAELRIRSDIWAAGDAASFYDKALGRRRIEHWENAQVSGRLAGENMTGAGKAYWYQPAFFTKIAPHWNINAVGITDASLPTVSVFAKDENVSDDLERGVVFYKDEHGKVVGVLLINVYGSAVDVSRRLIEEGRSVEDFRQLAKLYPLYKLDEPEEEKKAEKSE</sequence>
<evidence type="ECO:0000256" key="5">
    <source>
        <dbReference type="ARBA" id="ARBA00022827"/>
    </source>
</evidence>
<keyword evidence="12" id="KW-1185">Reference proteome</keyword>
<keyword evidence="4" id="KW-0285">Flavoprotein</keyword>
<dbReference type="AlphaFoldDB" id="A0A183G6L0"/>
<evidence type="ECO:0000313" key="13">
    <source>
        <dbReference type="WBParaSite" id="HPBE_0001734601-mRNA-1"/>
    </source>
</evidence>
<evidence type="ECO:0000313" key="12">
    <source>
        <dbReference type="Proteomes" id="UP000050761"/>
    </source>
</evidence>
<evidence type="ECO:0000313" key="11">
    <source>
        <dbReference type="EMBL" id="VDP08619.1"/>
    </source>
</evidence>
<dbReference type="SMART" id="SM01353">
    <property type="entry name" value="AIF_C"/>
    <property type="match status" value="1"/>
</dbReference>
<dbReference type="Proteomes" id="UP000050761">
    <property type="component" value="Unassembled WGS sequence"/>
</dbReference>
<dbReference type="GO" id="GO:0046983">
    <property type="term" value="F:protein dimerization activity"/>
    <property type="evidence" value="ECO:0007669"/>
    <property type="project" value="InterPro"/>
</dbReference>
<dbReference type="InterPro" id="IPR016156">
    <property type="entry name" value="FAD/NAD-linked_Rdtase_dimer_sf"/>
</dbReference>
<gene>
    <name evidence="11" type="ORF">HPBE_LOCUS17345</name>
</gene>
<dbReference type="InterPro" id="IPR036188">
    <property type="entry name" value="FAD/NAD-bd_sf"/>
</dbReference>
<comment type="subcellular location">
    <subcellularLocation>
        <location evidence="2">Mitochondrion</location>
    </subcellularLocation>
</comment>
<keyword evidence="9" id="KW-0496">Mitochondrion</keyword>
<organism evidence="12 13">
    <name type="scientific">Heligmosomoides polygyrus</name>
    <name type="common">Parasitic roundworm</name>
    <dbReference type="NCBI Taxonomy" id="6339"/>
    <lineage>
        <taxon>Eukaryota</taxon>
        <taxon>Metazoa</taxon>
        <taxon>Ecdysozoa</taxon>
        <taxon>Nematoda</taxon>
        <taxon>Chromadorea</taxon>
        <taxon>Rhabditida</taxon>
        <taxon>Rhabditina</taxon>
        <taxon>Rhabditomorpha</taxon>
        <taxon>Strongyloidea</taxon>
        <taxon>Heligmosomidae</taxon>
        <taxon>Heligmosomoides</taxon>
    </lineage>
</organism>
<dbReference type="Pfam" id="PF14721">
    <property type="entry name" value="AIF_C"/>
    <property type="match status" value="1"/>
</dbReference>
<dbReference type="GO" id="GO:0016174">
    <property type="term" value="F:NAD(P)H oxidase H2O2-forming activity"/>
    <property type="evidence" value="ECO:0007669"/>
    <property type="project" value="TreeGrafter"/>
</dbReference>
<dbReference type="GO" id="GO:0071949">
    <property type="term" value="F:FAD binding"/>
    <property type="evidence" value="ECO:0007669"/>
    <property type="project" value="TreeGrafter"/>
</dbReference>
<comment type="similarity">
    <text evidence="3">Belongs to the FAD-dependent oxidoreductase family.</text>
</comment>
<dbReference type="SUPFAM" id="SSF55424">
    <property type="entry name" value="FAD/NAD-linked reductases, dimerisation (C-terminal) domain"/>
    <property type="match status" value="1"/>
</dbReference>
<dbReference type="OrthoDB" id="6029at2759"/>
<dbReference type="EMBL" id="UZAH01029959">
    <property type="protein sequence ID" value="VDP08619.1"/>
    <property type="molecule type" value="Genomic_DNA"/>
</dbReference>
<dbReference type="WBParaSite" id="HPBE_0001734601-mRNA-1">
    <property type="protein sequence ID" value="HPBE_0001734601-mRNA-1"/>
    <property type="gene ID" value="HPBE_0001734601"/>
</dbReference>
<dbReference type="Gene3D" id="3.50.50.60">
    <property type="entry name" value="FAD/NAD(P)-binding domain"/>
    <property type="match status" value="1"/>
</dbReference>
<keyword evidence="7" id="KW-0560">Oxidoreductase</keyword>
<keyword evidence="5" id="KW-0274">FAD</keyword>
<dbReference type="PANTHER" id="PTHR43557:SF4">
    <property type="entry name" value="APOPTOSIS-INDUCING FACTOR 1, MITOCHONDRIAL"/>
    <property type="match status" value="1"/>
</dbReference>
<dbReference type="GO" id="GO:0033108">
    <property type="term" value="P:mitochondrial respiratory chain complex assembly"/>
    <property type="evidence" value="ECO:0007669"/>
    <property type="project" value="TreeGrafter"/>
</dbReference>
<dbReference type="GO" id="GO:0006915">
    <property type="term" value="P:apoptotic process"/>
    <property type="evidence" value="ECO:0007669"/>
    <property type="project" value="TreeGrafter"/>
</dbReference>
<reference evidence="11 12" key="1">
    <citation type="submission" date="2018-11" db="EMBL/GenBank/DDBJ databases">
        <authorList>
            <consortium name="Pathogen Informatics"/>
        </authorList>
    </citation>
    <scope>NUCLEOTIDE SEQUENCE [LARGE SCALE GENOMIC DNA]</scope>
</reference>
<evidence type="ECO:0000256" key="4">
    <source>
        <dbReference type="ARBA" id="ARBA00022630"/>
    </source>
</evidence>
<evidence type="ECO:0000256" key="1">
    <source>
        <dbReference type="ARBA" id="ARBA00001974"/>
    </source>
</evidence>
<keyword evidence="8" id="KW-0520">NAD</keyword>
<evidence type="ECO:0000256" key="3">
    <source>
        <dbReference type="ARBA" id="ARBA00006442"/>
    </source>
</evidence>
<name>A0A183G6L0_HELPZ</name>
<keyword evidence="6" id="KW-0809">Transit peptide</keyword>
<accession>A0A183G6L0</accession>
<proteinExistence type="inferred from homology"/>
<reference evidence="13" key="2">
    <citation type="submission" date="2019-09" db="UniProtKB">
        <authorList>
            <consortium name="WormBaseParasite"/>
        </authorList>
    </citation>
    <scope>IDENTIFICATION</scope>
</reference>
<evidence type="ECO:0000256" key="6">
    <source>
        <dbReference type="ARBA" id="ARBA00022946"/>
    </source>
</evidence>
<dbReference type="InterPro" id="IPR029324">
    <property type="entry name" value="AIF_C"/>
</dbReference>
<evidence type="ECO:0000259" key="10">
    <source>
        <dbReference type="Pfam" id="PF14721"/>
    </source>
</evidence>
<evidence type="ECO:0000256" key="8">
    <source>
        <dbReference type="ARBA" id="ARBA00023027"/>
    </source>
</evidence>
<evidence type="ECO:0000256" key="2">
    <source>
        <dbReference type="ARBA" id="ARBA00004173"/>
    </source>
</evidence>
<accession>A0A3P8E8G0</accession>
<dbReference type="Gene3D" id="3.30.390.30">
    <property type="match status" value="1"/>
</dbReference>
<feature type="domain" description="Mitochondrial apoptosis-inducing factor C-terminal" evidence="10">
    <location>
        <begin position="65"/>
        <end position="112"/>
    </location>
</feature>